<evidence type="ECO:0000256" key="1">
    <source>
        <dbReference type="ARBA" id="ARBA00023002"/>
    </source>
</evidence>
<dbReference type="GO" id="GO:0042602">
    <property type="term" value="F:riboflavin reductase (NADPH) activity"/>
    <property type="evidence" value="ECO:0007669"/>
    <property type="project" value="TreeGrafter"/>
</dbReference>
<dbReference type="Pfam" id="PF01613">
    <property type="entry name" value="Flavin_Reduct"/>
    <property type="match status" value="1"/>
</dbReference>
<dbReference type="PANTHER" id="PTHR30466:SF1">
    <property type="entry name" value="FMN REDUCTASE (NADH) RUTF"/>
    <property type="match status" value="1"/>
</dbReference>
<sequence>MPPVPLTLPLDLAPGLVDGPTFLSIMGALPTGVTVVTTLGPDGEPYGMTCSAACSVSKTPPLLLVCINRESRVLKALLERGEFAVNVLRGGGESTSARFASQQDDRFRDVRWEPGSAGGLPVMPADVVAHAECRVAAAVEAGDHTIVIGAVLAGGLRPEVPSPLMYWRRSYTRWPVEEDPRTAALTLAAEG</sequence>
<keyword evidence="4" id="KW-1185">Reference proteome</keyword>
<dbReference type="InterPro" id="IPR012349">
    <property type="entry name" value="Split_barrel_FMN-bd"/>
</dbReference>
<dbReference type="GO" id="GO:0010181">
    <property type="term" value="F:FMN binding"/>
    <property type="evidence" value="ECO:0007669"/>
    <property type="project" value="InterPro"/>
</dbReference>
<feature type="domain" description="Flavin reductase like" evidence="2">
    <location>
        <begin position="26"/>
        <end position="173"/>
    </location>
</feature>
<keyword evidence="1" id="KW-0560">Oxidoreductase</keyword>
<evidence type="ECO:0000313" key="3">
    <source>
        <dbReference type="EMBL" id="MQS11271.1"/>
    </source>
</evidence>
<comment type="caution">
    <text evidence="3">The sequence shown here is derived from an EMBL/GenBank/DDBJ whole genome shotgun (WGS) entry which is preliminary data.</text>
</comment>
<dbReference type="Proteomes" id="UP000450000">
    <property type="component" value="Unassembled WGS sequence"/>
</dbReference>
<proteinExistence type="predicted"/>
<organism evidence="3 4">
    <name type="scientific">Streptomyces kaniharaensis</name>
    <dbReference type="NCBI Taxonomy" id="212423"/>
    <lineage>
        <taxon>Bacteria</taxon>
        <taxon>Bacillati</taxon>
        <taxon>Actinomycetota</taxon>
        <taxon>Actinomycetes</taxon>
        <taxon>Kitasatosporales</taxon>
        <taxon>Streptomycetaceae</taxon>
        <taxon>Streptomyces</taxon>
    </lineage>
</organism>
<name>A0A6N7KIU2_9ACTN</name>
<protein>
    <submittedName>
        <fullName evidence="3">Flavin reductase family protein</fullName>
    </submittedName>
</protein>
<evidence type="ECO:0000259" key="2">
    <source>
        <dbReference type="SMART" id="SM00903"/>
    </source>
</evidence>
<reference evidence="3 4" key="1">
    <citation type="submission" date="2019-09" db="EMBL/GenBank/DDBJ databases">
        <title>Genome Sequences of Streptomyces kaniharaensis ATCC 21070.</title>
        <authorList>
            <person name="Zhu W."/>
            <person name="De Crecy-Lagard V."/>
            <person name="Richards N.G."/>
        </authorList>
    </citation>
    <scope>NUCLEOTIDE SEQUENCE [LARGE SCALE GENOMIC DNA]</scope>
    <source>
        <strain evidence="3 4">SF-557</strain>
    </source>
</reference>
<gene>
    <name evidence="3" type="ORF">F7Q99_02950</name>
</gene>
<dbReference type="Gene3D" id="2.30.110.10">
    <property type="entry name" value="Electron Transport, Fmn-binding Protein, Chain A"/>
    <property type="match status" value="1"/>
</dbReference>
<dbReference type="AlphaFoldDB" id="A0A6N7KIU2"/>
<dbReference type="SMART" id="SM00903">
    <property type="entry name" value="Flavin_Reduct"/>
    <property type="match status" value="1"/>
</dbReference>
<dbReference type="RefSeq" id="WP_153459942.1">
    <property type="nucleotide sequence ID" value="NZ_WBOF01000001.1"/>
</dbReference>
<dbReference type="EMBL" id="WBOF01000001">
    <property type="protein sequence ID" value="MQS11271.1"/>
    <property type="molecule type" value="Genomic_DNA"/>
</dbReference>
<accession>A0A6N7KIU2</accession>
<evidence type="ECO:0000313" key="4">
    <source>
        <dbReference type="Proteomes" id="UP000450000"/>
    </source>
</evidence>
<dbReference type="InterPro" id="IPR002563">
    <property type="entry name" value="Flavin_Rdtase-like_dom"/>
</dbReference>
<dbReference type="OrthoDB" id="9792858at2"/>
<dbReference type="PANTHER" id="PTHR30466">
    <property type="entry name" value="FLAVIN REDUCTASE"/>
    <property type="match status" value="1"/>
</dbReference>
<dbReference type="InterPro" id="IPR050268">
    <property type="entry name" value="NADH-dep_flavin_reductase"/>
</dbReference>
<dbReference type="SUPFAM" id="SSF50475">
    <property type="entry name" value="FMN-binding split barrel"/>
    <property type="match status" value="1"/>
</dbReference>